<gene>
    <name evidence="2" type="primary">RvY_17640-1</name>
    <name evidence="2" type="synonym">RvY_17640.1</name>
    <name evidence="2" type="ORF">RvY_17640</name>
</gene>
<evidence type="ECO:0000259" key="1">
    <source>
        <dbReference type="Pfam" id="PF00651"/>
    </source>
</evidence>
<keyword evidence="3" id="KW-1185">Reference proteome</keyword>
<dbReference type="OrthoDB" id="10249567at2759"/>
<dbReference type="AlphaFoldDB" id="A0A1D1W8L0"/>
<name>A0A1D1W8L0_RAMVA</name>
<dbReference type="InterPro" id="IPR011333">
    <property type="entry name" value="SKP1/BTB/POZ_sf"/>
</dbReference>
<accession>A0A1D1W8L0</accession>
<evidence type="ECO:0000313" key="3">
    <source>
        <dbReference type="Proteomes" id="UP000186922"/>
    </source>
</evidence>
<comment type="caution">
    <text evidence="2">The sequence shown here is derived from an EMBL/GenBank/DDBJ whole genome shotgun (WGS) entry which is preliminary data.</text>
</comment>
<sequence length="62" mass="7092">MFASNKEENRTGSCKMSEISTWTLDALLRFLYYGFVGIPMDQAPDVLEAAEQYYELLDPKGH</sequence>
<dbReference type="SUPFAM" id="SSF54695">
    <property type="entry name" value="POZ domain"/>
    <property type="match status" value="1"/>
</dbReference>
<organism evidence="2 3">
    <name type="scientific">Ramazzottius varieornatus</name>
    <name type="common">Water bear</name>
    <name type="synonym">Tardigrade</name>
    <dbReference type="NCBI Taxonomy" id="947166"/>
    <lineage>
        <taxon>Eukaryota</taxon>
        <taxon>Metazoa</taxon>
        <taxon>Ecdysozoa</taxon>
        <taxon>Tardigrada</taxon>
        <taxon>Eutardigrada</taxon>
        <taxon>Parachela</taxon>
        <taxon>Hypsibioidea</taxon>
        <taxon>Ramazzottiidae</taxon>
        <taxon>Ramazzottius</taxon>
    </lineage>
</organism>
<dbReference type="Pfam" id="PF00651">
    <property type="entry name" value="BTB"/>
    <property type="match status" value="1"/>
</dbReference>
<dbReference type="EMBL" id="BDGG01000016">
    <property type="protein sequence ID" value="GAV07854.1"/>
    <property type="molecule type" value="Genomic_DNA"/>
</dbReference>
<dbReference type="Gene3D" id="3.30.710.10">
    <property type="entry name" value="Potassium Channel Kv1.1, Chain A"/>
    <property type="match status" value="1"/>
</dbReference>
<dbReference type="InterPro" id="IPR000210">
    <property type="entry name" value="BTB/POZ_dom"/>
</dbReference>
<dbReference type="CDD" id="cd18186">
    <property type="entry name" value="BTB_POZ_ZBTB_KLHL-like"/>
    <property type="match status" value="1"/>
</dbReference>
<evidence type="ECO:0000313" key="2">
    <source>
        <dbReference type="EMBL" id="GAV07854.1"/>
    </source>
</evidence>
<protein>
    <recommendedName>
        <fullName evidence="1">BTB domain-containing protein</fullName>
    </recommendedName>
</protein>
<proteinExistence type="predicted"/>
<reference evidence="2 3" key="1">
    <citation type="journal article" date="2016" name="Nat. Commun.">
        <title>Extremotolerant tardigrade genome and improved radiotolerance of human cultured cells by tardigrade-unique protein.</title>
        <authorList>
            <person name="Hashimoto T."/>
            <person name="Horikawa D.D."/>
            <person name="Saito Y."/>
            <person name="Kuwahara H."/>
            <person name="Kozuka-Hata H."/>
            <person name="Shin-I T."/>
            <person name="Minakuchi Y."/>
            <person name="Ohishi K."/>
            <person name="Motoyama A."/>
            <person name="Aizu T."/>
            <person name="Enomoto A."/>
            <person name="Kondo K."/>
            <person name="Tanaka S."/>
            <person name="Hara Y."/>
            <person name="Koshikawa S."/>
            <person name="Sagara H."/>
            <person name="Miura T."/>
            <person name="Yokobori S."/>
            <person name="Miyagawa K."/>
            <person name="Suzuki Y."/>
            <person name="Kubo T."/>
            <person name="Oyama M."/>
            <person name="Kohara Y."/>
            <person name="Fujiyama A."/>
            <person name="Arakawa K."/>
            <person name="Katayama T."/>
            <person name="Toyoda A."/>
            <person name="Kunieda T."/>
        </authorList>
    </citation>
    <scope>NUCLEOTIDE SEQUENCE [LARGE SCALE GENOMIC DNA]</scope>
    <source>
        <strain evidence="2 3">YOKOZUNA-1</strain>
    </source>
</reference>
<dbReference type="Proteomes" id="UP000186922">
    <property type="component" value="Unassembled WGS sequence"/>
</dbReference>
<feature type="domain" description="BTB" evidence="1">
    <location>
        <begin position="1"/>
        <end position="56"/>
    </location>
</feature>